<dbReference type="RefSeq" id="WP_117889262.1">
    <property type="nucleotide sequence ID" value="NZ_BHGK01000001.1"/>
</dbReference>
<name>A0A391NX70_9FIRM</name>
<evidence type="ECO:0000313" key="1">
    <source>
        <dbReference type="EMBL" id="GCA65864.1"/>
    </source>
</evidence>
<comment type="caution">
    <text evidence="1">The sequence shown here is derived from an EMBL/GenBank/DDBJ whole genome shotgun (WGS) entry which is preliminary data.</text>
</comment>
<reference evidence="2" key="1">
    <citation type="submission" date="2018-09" db="EMBL/GenBank/DDBJ databases">
        <title>Draft Genome Sequence of Mediterraneibacter sp. KCTC 15684.</title>
        <authorList>
            <person name="Kim J.S."/>
            <person name="Han K.I."/>
            <person name="Suh M.K."/>
            <person name="Lee K.C."/>
            <person name="Eom M.K."/>
            <person name="Lee J.H."/>
            <person name="Park S.H."/>
            <person name="Kang S.W."/>
            <person name="Park J.E."/>
            <person name="Oh B.S."/>
            <person name="Yu S.Y."/>
            <person name="Choi S.H."/>
            <person name="Lee D.H."/>
            <person name="Yoon H."/>
            <person name="Kim B."/>
            <person name="Yang S.J."/>
            <person name="Lee J.S."/>
        </authorList>
    </citation>
    <scope>NUCLEOTIDE SEQUENCE [LARGE SCALE GENOMIC DNA]</scope>
    <source>
        <strain evidence="2">KCTC 15684</strain>
    </source>
</reference>
<proteinExistence type="predicted"/>
<keyword evidence="2" id="KW-1185">Reference proteome</keyword>
<accession>A0A391NX70</accession>
<protein>
    <submittedName>
        <fullName evidence="1">Uncharacterized protein</fullName>
    </submittedName>
</protein>
<gene>
    <name evidence="1" type="ORF">KGMB01110_03000</name>
</gene>
<dbReference type="EMBL" id="BHGK01000001">
    <property type="protein sequence ID" value="GCA65864.1"/>
    <property type="molecule type" value="Genomic_DNA"/>
</dbReference>
<organism evidence="1 2">
    <name type="scientific">Mediterraneibacter butyricigenes</name>
    <dbReference type="NCBI Taxonomy" id="2316025"/>
    <lineage>
        <taxon>Bacteria</taxon>
        <taxon>Bacillati</taxon>
        <taxon>Bacillota</taxon>
        <taxon>Clostridia</taxon>
        <taxon>Lachnospirales</taxon>
        <taxon>Lachnospiraceae</taxon>
        <taxon>Mediterraneibacter</taxon>
    </lineage>
</organism>
<dbReference type="Proteomes" id="UP000265643">
    <property type="component" value="Unassembled WGS sequence"/>
</dbReference>
<sequence>MNEEIKNAIAELEDWLSDPSELGKKPAKIEYTNSFEDEDGIKCLIFKYKKSVLGKGMLGL</sequence>
<evidence type="ECO:0000313" key="2">
    <source>
        <dbReference type="Proteomes" id="UP000265643"/>
    </source>
</evidence>
<dbReference type="AlphaFoldDB" id="A0A391NX70"/>